<reference evidence="1" key="1">
    <citation type="submission" date="2020-07" db="EMBL/GenBank/DDBJ databases">
        <title>Multicomponent nature underlies the extraordinary mechanical properties of spider dragline silk.</title>
        <authorList>
            <person name="Kono N."/>
            <person name="Nakamura H."/>
            <person name="Mori M."/>
            <person name="Yoshida Y."/>
            <person name="Ohtoshi R."/>
            <person name="Malay A.D."/>
            <person name="Moran D.A.P."/>
            <person name="Tomita M."/>
            <person name="Numata K."/>
            <person name="Arakawa K."/>
        </authorList>
    </citation>
    <scope>NUCLEOTIDE SEQUENCE</scope>
</reference>
<evidence type="ECO:0000313" key="2">
    <source>
        <dbReference type="Proteomes" id="UP000887116"/>
    </source>
</evidence>
<organism evidence="1 2">
    <name type="scientific">Trichonephila clavata</name>
    <name type="common">Joro spider</name>
    <name type="synonym">Nephila clavata</name>
    <dbReference type="NCBI Taxonomy" id="2740835"/>
    <lineage>
        <taxon>Eukaryota</taxon>
        <taxon>Metazoa</taxon>
        <taxon>Ecdysozoa</taxon>
        <taxon>Arthropoda</taxon>
        <taxon>Chelicerata</taxon>
        <taxon>Arachnida</taxon>
        <taxon>Araneae</taxon>
        <taxon>Araneomorphae</taxon>
        <taxon>Entelegynae</taxon>
        <taxon>Araneoidea</taxon>
        <taxon>Nephilidae</taxon>
        <taxon>Trichonephila</taxon>
    </lineage>
</organism>
<dbReference type="EMBL" id="BMAO01011536">
    <property type="protein sequence ID" value="GFQ74469.1"/>
    <property type="molecule type" value="Genomic_DNA"/>
</dbReference>
<dbReference type="AlphaFoldDB" id="A0A8X6GVD0"/>
<accession>A0A8X6GVD0</accession>
<gene>
    <name evidence="1" type="primary">AVEN_118825_1</name>
    <name evidence="1" type="ORF">TNCT_717761</name>
</gene>
<comment type="caution">
    <text evidence="1">The sequence shown here is derived from an EMBL/GenBank/DDBJ whole genome shotgun (WGS) entry which is preliminary data.</text>
</comment>
<dbReference type="Proteomes" id="UP000887116">
    <property type="component" value="Unassembled WGS sequence"/>
</dbReference>
<sequence length="130" mass="15036">MPTKGEIFWKMGEGLKRNSWQKGEFISSPEFPITDTCSIYVQFYPEGDIDDKPTFKLIRTNTNGTLCISGDWQLCHGETLAKWYILEKVFENGESTSSYYLLDVGNAARFKIFHSLPELCFRLNYKIEEA</sequence>
<keyword evidence="2" id="KW-1185">Reference proteome</keyword>
<name>A0A8X6GVD0_TRICU</name>
<evidence type="ECO:0000313" key="1">
    <source>
        <dbReference type="EMBL" id="GFQ74469.1"/>
    </source>
</evidence>
<proteinExistence type="predicted"/>
<dbReference type="OrthoDB" id="6416861at2759"/>
<protein>
    <submittedName>
        <fullName evidence="1">Uncharacterized protein</fullName>
    </submittedName>
</protein>